<dbReference type="AlphaFoldDB" id="A0A1G2RMS6"/>
<dbReference type="STRING" id="1802461.A3B24_01800"/>
<dbReference type="Proteomes" id="UP000176917">
    <property type="component" value="Unassembled WGS sequence"/>
</dbReference>
<organism evidence="1 2">
    <name type="scientific">Candidatus Wildermuthbacteria bacterium RIFCSPLOWO2_01_FULL_48_16</name>
    <dbReference type="NCBI Taxonomy" id="1802461"/>
    <lineage>
        <taxon>Bacteria</taxon>
        <taxon>Candidatus Wildermuthiibacteriota</taxon>
    </lineage>
</organism>
<dbReference type="EMBL" id="MHUG01000007">
    <property type="protein sequence ID" value="OHA73798.1"/>
    <property type="molecule type" value="Genomic_DNA"/>
</dbReference>
<sequence length="99" mass="11122">MQQKQFKTKRVAVVGVVTLLSLLSLYVFQVNSLTTLAYFAKNQETKLTKIAEESTGLETLHRAHFGVVSLEQLAKNLRFEKIAKVTYIHILTGSVAQNQ</sequence>
<protein>
    <submittedName>
        <fullName evidence="1">Uncharacterized protein</fullName>
    </submittedName>
</protein>
<accession>A0A1G2RMS6</accession>
<comment type="caution">
    <text evidence="1">The sequence shown here is derived from an EMBL/GenBank/DDBJ whole genome shotgun (WGS) entry which is preliminary data.</text>
</comment>
<evidence type="ECO:0000313" key="1">
    <source>
        <dbReference type="EMBL" id="OHA73798.1"/>
    </source>
</evidence>
<gene>
    <name evidence="1" type="ORF">A3B24_01800</name>
</gene>
<proteinExistence type="predicted"/>
<evidence type="ECO:0000313" key="2">
    <source>
        <dbReference type="Proteomes" id="UP000176917"/>
    </source>
</evidence>
<reference evidence="1 2" key="1">
    <citation type="journal article" date="2016" name="Nat. Commun.">
        <title>Thousands of microbial genomes shed light on interconnected biogeochemical processes in an aquifer system.</title>
        <authorList>
            <person name="Anantharaman K."/>
            <person name="Brown C.T."/>
            <person name="Hug L.A."/>
            <person name="Sharon I."/>
            <person name="Castelle C.J."/>
            <person name="Probst A.J."/>
            <person name="Thomas B.C."/>
            <person name="Singh A."/>
            <person name="Wilkins M.J."/>
            <person name="Karaoz U."/>
            <person name="Brodie E.L."/>
            <person name="Williams K.H."/>
            <person name="Hubbard S.S."/>
            <person name="Banfield J.F."/>
        </authorList>
    </citation>
    <scope>NUCLEOTIDE SEQUENCE [LARGE SCALE GENOMIC DNA]</scope>
</reference>
<name>A0A1G2RMS6_9BACT</name>